<dbReference type="KEGG" id="ptm:GSPATT00022714001"/>
<dbReference type="RefSeq" id="XP_001456939.1">
    <property type="nucleotide sequence ID" value="XM_001456902.1"/>
</dbReference>
<dbReference type="GO" id="GO:0003676">
    <property type="term" value="F:nucleic acid binding"/>
    <property type="evidence" value="ECO:0007669"/>
    <property type="project" value="InterPro"/>
</dbReference>
<name>A0E2M5_PARTE</name>
<accession>A0E2M5</accession>
<dbReference type="Proteomes" id="UP000000600">
    <property type="component" value="Unassembled WGS sequence"/>
</dbReference>
<dbReference type="Gene3D" id="2.40.50.140">
    <property type="entry name" value="Nucleic acid-binding proteins"/>
    <property type="match status" value="1"/>
</dbReference>
<evidence type="ECO:0000259" key="1">
    <source>
        <dbReference type="PROSITE" id="PS51857"/>
    </source>
</evidence>
<dbReference type="SUPFAM" id="SSF50249">
    <property type="entry name" value="Nucleic acid-binding proteins"/>
    <property type="match status" value="1"/>
</dbReference>
<feature type="domain" description="CSD" evidence="1">
    <location>
        <begin position="340"/>
        <end position="416"/>
    </location>
</feature>
<dbReference type="OMA" id="CYNPSLT"/>
<evidence type="ECO:0000313" key="2">
    <source>
        <dbReference type="EMBL" id="CAK89542.1"/>
    </source>
</evidence>
<keyword evidence="3" id="KW-1185">Reference proteome</keyword>
<dbReference type="EMBL" id="CT868655">
    <property type="protein sequence ID" value="CAK89542.1"/>
    <property type="molecule type" value="Genomic_DNA"/>
</dbReference>
<dbReference type="InterPro" id="IPR002059">
    <property type="entry name" value="CSP_DNA-bd"/>
</dbReference>
<proteinExistence type="predicted"/>
<dbReference type="GeneID" id="5042724"/>
<organism evidence="2 3">
    <name type="scientific">Paramecium tetraurelia</name>
    <dbReference type="NCBI Taxonomy" id="5888"/>
    <lineage>
        <taxon>Eukaryota</taxon>
        <taxon>Sar</taxon>
        <taxon>Alveolata</taxon>
        <taxon>Ciliophora</taxon>
        <taxon>Intramacronucleata</taxon>
        <taxon>Oligohymenophorea</taxon>
        <taxon>Peniculida</taxon>
        <taxon>Parameciidae</taxon>
        <taxon>Paramecium</taxon>
    </lineage>
</organism>
<evidence type="ECO:0000313" key="3">
    <source>
        <dbReference type="Proteomes" id="UP000000600"/>
    </source>
</evidence>
<reference evidence="2 3" key="1">
    <citation type="journal article" date="2006" name="Nature">
        <title>Global trends of whole-genome duplications revealed by the ciliate Paramecium tetraurelia.</title>
        <authorList>
            <consortium name="Genoscope"/>
            <person name="Aury J.-M."/>
            <person name="Jaillon O."/>
            <person name="Duret L."/>
            <person name="Noel B."/>
            <person name="Jubin C."/>
            <person name="Porcel B.M."/>
            <person name="Segurens B."/>
            <person name="Daubin V."/>
            <person name="Anthouard V."/>
            <person name="Aiach N."/>
            <person name="Arnaiz O."/>
            <person name="Billaut A."/>
            <person name="Beisson J."/>
            <person name="Blanc I."/>
            <person name="Bouhouche K."/>
            <person name="Camara F."/>
            <person name="Duharcourt S."/>
            <person name="Guigo R."/>
            <person name="Gogendeau D."/>
            <person name="Katinka M."/>
            <person name="Keller A.-M."/>
            <person name="Kissmehl R."/>
            <person name="Klotz C."/>
            <person name="Koll F."/>
            <person name="Le Moue A."/>
            <person name="Lepere C."/>
            <person name="Malinsky S."/>
            <person name="Nowacki M."/>
            <person name="Nowak J.K."/>
            <person name="Plattner H."/>
            <person name="Poulain J."/>
            <person name="Ruiz F."/>
            <person name="Serrano V."/>
            <person name="Zagulski M."/>
            <person name="Dessen P."/>
            <person name="Betermier M."/>
            <person name="Weissenbach J."/>
            <person name="Scarpelli C."/>
            <person name="Schachter V."/>
            <person name="Sperling L."/>
            <person name="Meyer E."/>
            <person name="Cohen J."/>
            <person name="Wincker P."/>
        </authorList>
    </citation>
    <scope>NUCLEOTIDE SEQUENCE [LARGE SCALE GENOMIC DNA]</scope>
    <source>
        <strain evidence="2 3">Stock d4-2</strain>
    </source>
</reference>
<dbReference type="PROSITE" id="PS51857">
    <property type="entry name" value="CSD_2"/>
    <property type="match status" value="1"/>
</dbReference>
<dbReference type="InParanoid" id="A0E2M5"/>
<dbReference type="InterPro" id="IPR012340">
    <property type="entry name" value="NA-bd_OB-fold"/>
</dbReference>
<dbReference type="CDD" id="cd04458">
    <property type="entry name" value="CSP_CDS"/>
    <property type="match status" value="1"/>
</dbReference>
<sequence length="429" mass="50635">MILQQKQVLNDNHLHSLIYKGETDMHILDTLSIANYHSPDPQIREYLLKTAKQLYKSDSELPKLLQRFELTLNIIETQQFNAKQYLSLYATIMRTKIKEFYTNQRFQLFCNVYVPTKFARTIYVFCYNPSLTGYIALIKSVQMTSLIAMEEMLSQIDNKEKEQFYTFDDLFEDVLISIHAQKTVPIINMTPEKEQQKPFVRRHKKSLSEHQIFDFQREQKQSQIFSQLQSFQQDQPFYFTQTKPQSFLQDDYQFPSLDQINSEKNNLASSDEQKRGQMLINQLDQQLTYNLYQQKLEEVLPDPDDFDVFPTLEMNSAIGFTPINKLQQHSDQKKQMANPIYTGRLKFFDEQKNYGFIVMDEDKSDIFVHLDDLQKAGVTKEVLKTAKLGSQIRFQFNCMVYVGKYKRSRKAVELKLLSNQQANNLKGYQ</sequence>
<dbReference type="eggNOG" id="ENOG502SSQT">
    <property type="taxonomic scope" value="Eukaryota"/>
</dbReference>
<dbReference type="Pfam" id="PF00313">
    <property type="entry name" value="CSD"/>
    <property type="match status" value="1"/>
</dbReference>
<dbReference type="HOGENOM" id="CLU_646355_0_0_1"/>
<dbReference type="OrthoDB" id="300738at2759"/>
<gene>
    <name evidence="2" type="ORF">GSPATT00022714001</name>
</gene>
<protein>
    <recommendedName>
        <fullName evidence="1">CSD domain-containing protein</fullName>
    </recommendedName>
</protein>
<dbReference type="AlphaFoldDB" id="A0E2M5"/>